<dbReference type="Proteomes" id="UP000054560">
    <property type="component" value="Unassembled WGS sequence"/>
</dbReference>
<organism evidence="2 3">
    <name type="scientific">Sphaeroforma arctica JP610</name>
    <dbReference type="NCBI Taxonomy" id="667725"/>
    <lineage>
        <taxon>Eukaryota</taxon>
        <taxon>Ichthyosporea</taxon>
        <taxon>Ichthyophonida</taxon>
        <taxon>Sphaeroforma</taxon>
    </lineage>
</organism>
<dbReference type="AlphaFoldDB" id="A0A0L0FAT3"/>
<evidence type="ECO:0000313" key="2">
    <source>
        <dbReference type="EMBL" id="KNC73611.1"/>
    </source>
</evidence>
<protein>
    <submittedName>
        <fullName evidence="2">Uncharacterized protein</fullName>
    </submittedName>
</protein>
<proteinExistence type="predicted"/>
<reference evidence="2 3" key="1">
    <citation type="submission" date="2011-02" db="EMBL/GenBank/DDBJ databases">
        <title>The Genome Sequence of Sphaeroforma arctica JP610.</title>
        <authorList>
            <consortium name="The Broad Institute Genome Sequencing Platform"/>
            <person name="Russ C."/>
            <person name="Cuomo C."/>
            <person name="Young S.K."/>
            <person name="Zeng Q."/>
            <person name="Gargeya S."/>
            <person name="Alvarado L."/>
            <person name="Berlin A."/>
            <person name="Chapman S.B."/>
            <person name="Chen Z."/>
            <person name="Freedman E."/>
            <person name="Gellesch M."/>
            <person name="Goldberg J."/>
            <person name="Griggs A."/>
            <person name="Gujja S."/>
            <person name="Heilman E."/>
            <person name="Heiman D."/>
            <person name="Howarth C."/>
            <person name="Mehta T."/>
            <person name="Neiman D."/>
            <person name="Pearson M."/>
            <person name="Roberts A."/>
            <person name="Saif S."/>
            <person name="Shea T."/>
            <person name="Shenoy N."/>
            <person name="Sisk P."/>
            <person name="Stolte C."/>
            <person name="Sykes S."/>
            <person name="White J."/>
            <person name="Yandava C."/>
            <person name="Burger G."/>
            <person name="Gray M.W."/>
            <person name="Holland P.W.H."/>
            <person name="King N."/>
            <person name="Lang F.B.F."/>
            <person name="Roger A.J."/>
            <person name="Ruiz-Trillo I."/>
            <person name="Haas B."/>
            <person name="Nusbaum C."/>
            <person name="Birren B."/>
        </authorList>
    </citation>
    <scope>NUCLEOTIDE SEQUENCE [LARGE SCALE GENOMIC DNA]</scope>
    <source>
        <strain evidence="2 3">JP610</strain>
    </source>
</reference>
<accession>A0A0L0FAT3</accession>
<evidence type="ECO:0000313" key="3">
    <source>
        <dbReference type="Proteomes" id="UP000054560"/>
    </source>
</evidence>
<keyword evidence="3" id="KW-1185">Reference proteome</keyword>
<evidence type="ECO:0000256" key="1">
    <source>
        <dbReference type="SAM" id="MobiDB-lite"/>
    </source>
</evidence>
<sequence>MALFVTGYLSNNLCLYEQPSPSAPPNNITHAETSISTAHRSQAEKHAQLLGGLNMLTKLCWLPDDTDSTTLTVVLEFFARLLSDALPNDRSECGPEQPRLQIHRELYAGAVGELLSVLAECIPVDKAGQTGTARPELKIDEAVDWITHSSAACIRVLQRIAHMDADRDGGRRTSGCGSGGKSTRGSLTSTQTHTLGVDGEIGGDDAEVKDRNFYIARDLVGMIAHAYPDMAQAMLLGQLGEVVKATPTDASMTSLRRVCQCIESIGTEGQPPVPHQHQLINSTLGILHPYTIGPTTPTPTQQYETQVRVGGSGGRDGDRLRDTAQRARVLAYRCVFVGVVLAHASTIQKTADTVAMVMRMLFEWIYEASRMFAPGQASSRGGANGWAGSECYALERECAEVLCVGFEKLCGYEGVQKALTEQDGVRSLVDGAD</sequence>
<gene>
    <name evidence="2" type="ORF">SARC_13830</name>
</gene>
<feature type="non-terminal residue" evidence="2">
    <location>
        <position position="433"/>
    </location>
</feature>
<dbReference type="RefSeq" id="XP_014147513.1">
    <property type="nucleotide sequence ID" value="XM_014292038.1"/>
</dbReference>
<dbReference type="EMBL" id="KQ245391">
    <property type="protein sequence ID" value="KNC73611.1"/>
    <property type="molecule type" value="Genomic_DNA"/>
</dbReference>
<feature type="region of interest" description="Disordered" evidence="1">
    <location>
        <begin position="167"/>
        <end position="201"/>
    </location>
</feature>
<dbReference type="GeneID" id="25914334"/>
<name>A0A0L0FAT3_9EUKA</name>